<evidence type="ECO:0000313" key="4">
    <source>
        <dbReference type="WBParaSite" id="Csp11.Scaffold629.g11551.t1"/>
    </source>
</evidence>
<protein>
    <submittedName>
        <fullName evidence="4">CX domain-containing protein</fullName>
    </submittedName>
</protein>
<feature type="transmembrane region" description="Helical" evidence="2">
    <location>
        <begin position="115"/>
        <end position="135"/>
    </location>
</feature>
<keyword evidence="2" id="KW-0812">Transmembrane</keyword>
<dbReference type="WBParaSite" id="Csp11.Scaffold629.g11551.t1">
    <property type="protein sequence ID" value="Csp11.Scaffold629.g11551.t1"/>
    <property type="gene ID" value="Csp11.Scaffold629.g11551"/>
</dbReference>
<sequence length="191" mass="22246">MEVQADITTNVKYRLSEYKNRLAVHQMKMPEHDLMLHLNPQVCYKGEQAPDGTGPWPEEMTHYFCASRDLVDWCLKDYKLYQTTEKVYPLTNGRDLHVSVTCYRIRLFNRYLDDVNIPICVIALIMSTYIFHSWLARWRNPQGEDSNGNSPAHTPSPPTSPPPPPSKKKTINPAAPHPKLRSRHENYRSRR</sequence>
<dbReference type="Proteomes" id="UP000095282">
    <property type="component" value="Unplaced"/>
</dbReference>
<evidence type="ECO:0000256" key="1">
    <source>
        <dbReference type="SAM" id="MobiDB-lite"/>
    </source>
</evidence>
<organism evidence="3 4">
    <name type="scientific">Caenorhabditis tropicalis</name>
    <dbReference type="NCBI Taxonomy" id="1561998"/>
    <lineage>
        <taxon>Eukaryota</taxon>
        <taxon>Metazoa</taxon>
        <taxon>Ecdysozoa</taxon>
        <taxon>Nematoda</taxon>
        <taxon>Chromadorea</taxon>
        <taxon>Rhabditida</taxon>
        <taxon>Rhabditina</taxon>
        <taxon>Rhabditomorpha</taxon>
        <taxon>Rhabditoidea</taxon>
        <taxon>Rhabditidae</taxon>
        <taxon>Peloderinae</taxon>
        <taxon>Caenorhabditis</taxon>
    </lineage>
</organism>
<feature type="compositionally biased region" description="Polar residues" evidence="1">
    <location>
        <begin position="143"/>
        <end position="153"/>
    </location>
</feature>
<dbReference type="AlphaFoldDB" id="A0A1I7TT98"/>
<feature type="region of interest" description="Disordered" evidence="1">
    <location>
        <begin position="142"/>
        <end position="191"/>
    </location>
</feature>
<dbReference type="eggNOG" id="ENOG502THT4">
    <property type="taxonomic scope" value="Eukaryota"/>
</dbReference>
<evidence type="ECO:0000313" key="3">
    <source>
        <dbReference type="Proteomes" id="UP000095282"/>
    </source>
</evidence>
<feature type="compositionally biased region" description="Pro residues" evidence="1">
    <location>
        <begin position="154"/>
        <end position="165"/>
    </location>
</feature>
<keyword evidence="2" id="KW-0472">Membrane</keyword>
<evidence type="ECO:0000256" key="2">
    <source>
        <dbReference type="SAM" id="Phobius"/>
    </source>
</evidence>
<keyword evidence="3" id="KW-1185">Reference proteome</keyword>
<reference evidence="4" key="1">
    <citation type="submission" date="2016-11" db="UniProtKB">
        <authorList>
            <consortium name="WormBaseParasite"/>
        </authorList>
    </citation>
    <scope>IDENTIFICATION</scope>
</reference>
<name>A0A1I7TT98_9PELO</name>
<proteinExistence type="predicted"/>
<keyword evidence="2" id="KW-1133">Transmembrane helix</keyword>
<accession>A0A1I7TT98</accession>